<evidence type="ECO:0008006" key="4">
    <source>
        <dbReference type="Google" id="ProtNLM"/>
    </source>
</evidence>
<comment type="caution">
    <text evidence="2">The sequence shown here is derived from an EMBL/GenBank/DDBJ whole genome shotgun (WGS) entry which is preliminary data.</text>
</comment>
<evidence type="ECO:0000256" key="1">
    <source>
        <dbReference type="SAM" id="Phobius"/>
    </source>
</evidence>
<sequence length="184" mass="20849">MKPSRALKLYYSITFVLGLLLTVPLAHWVRTDDVGMRGAAIMILSLNVLFIMIMPLVIDWAESRYFKARFLALEEVAKDNPELANMLESQCQKLALPGLKLAVVDDGSEVFSYGLWRNNPRLIMSATHLQKTAEKDIAPSVEAELTRFANQDHTLMFLLFAAFQVMVQNLLVYLMGLPHLPFLH</sequence>
<proteinExistence type="predicted"/>
<gene>
    <name evidence="2" type="ORF">J0M35_12760</name>
</gene>
<feature type="transmembrane region" description="Helical" evidence="1">
    <location>
        <begin position="41"/>
        <end position="61"/>
    </location>
</feature>
<feature type="transmembrane region" description="Helical" evidence="1">
    <location>
        <begin position="155"/>
        <end position="176"/>
    </location>
</feature>
<reference evidence="2" key="1">
    <citation type="submission" date="2021-02" db="EMBL/GenBank/DDBJ databases">
        <title>Genome-Resolved Metagenomics of a Microbial Community Performing Photosynthetic Biological Nutrient Removal.</title>
        <authorList>
            <person name="Mcdaniel E.A."/>
        </authorList>
    </citation>
    <scope>NUCLEOTIDE SEQUENCE</scope>
    <source>
        <strain evidence="2">UWPOB_OBS1</strain>
    </source>
</reference>
<evidence type="ECO:0000313" key="2">
    <source>
        <dbReference type="EMBL" id="MBN8661230.1"/>
    </source>
</evidence>
<dbReference type="EMBL" id="JAFLCK010000017">
    <property type="protein sequence ID" value="MBN8661230.1"/>
    <property type="molecule type" value="Genomic_DNA"/>
</dbReference>
<feature type="transmembrane region" description="Helical" evidence="1">
    <location>
        <begin position="9"/>
        <end position="29"/>
    </location>
</feature>
<dbReference type="Proteomes" id="UP000664277">
    <property type="component" value="Unassembled WGS sequence"/>
</dbReference>
<dbReference type="AlphaFoldDB" id="A0A8J7PM62"/>
<evidence type="ECO:0000313" key="3">
    <source>
        <dbReference type="Proteomes" id="UP000664277"/>
    </source>
</evidence>
<organism evidence="2 3">
    <name type="scientific">Candidatus Obscuribacter phosphatis</name>
    <dbReference type="NCBI Taxonomy" id="1906157"/>
    <lineage>
        <taxon>Bacteria</taxon>
        <taxon>Bacillati</taxon>
        <taxon>Candidatus Melainabacteria</taxon>
        <taxon>Candidatus Obscuribacterales</taxon>
        <taxon>Candidatus Obscuribacteraceae</taxon>
        <taxon>Candidatus Obscuribacter</taxon>
    </lineage>
</organism>
<name>A0A8J7PM62_9BACT</name>
<protein>
    <recommendedName>
        <fullName evidence="4">Peptidase M48 domain-containing protein</fullName>
    </recommendedName>
</protein>
<keyword evidence="1" id="KW-1133">Transmembrane helix</keyword>
<accession>A0A8J7PM62</accession>
<keyword evidence="1" id="KW-0472">Membrane</keyword>
<keyword evidence="1" id="KW-0812">Transmembrane</keyword>